<evidence type="ECO:0000256" key="3">
    <source>
        <dbReference type="RuleBase" id="RU000411"/>
    </source>
</evidence>
<dbReference type="Gene3D" id="2.30.39.10">
    <property type="entry name" value="Alpha-1-antitrypsin, domain 1"/>
    <property type="match status" value="1"/>
</dbReference>
<dbReference type="InterPro" id="IPR000215">
    <property type="entry name" value="Serpin_fam"/>
</dbReference>
<keyword evidence="1" id="KW-0646">Protease inhibitor</keyword>
<dbReference type="EMBL" id="MW436475">
    <property type="protein sequence ID" value="QWT72214.1"/>
    <property type="molecule type" value="mRNA"/>
</dbReference>
<keyword evidence="4" id="KW-0472">Membrane</keyword>
<keyword evidence="4" id="KW-1133">Transmembrane helix</keyword>
<dbReference type="Gene3D" id="3.30.497.10">
    <property type="entry name" value="Antithrombin, subunit I, domain 2"/>
    <property type="match status" value="1"/>
</dbReference>
<dbReference type="Pfam" id="PF00079">
    <property type="entry name" value="Serpin"/>
    <property type="match status" value="1"/>
</dbReference>
<dbReference type="PROSITE" id="PS00284">
    <property type="entry name" value="SERPIN"/>
    <property type="match status" value="1"/>
</dbReference>
<feature type="domain" description="Serpin" evidence="5">
    <location>
        <begin position="111"/>
        <end position="505"/>
    </location>
</feature>
<protein>
    <submittedName>
        <fullName evidence="6">Serpin 6</fullName>
    </submittedName>
</protein>
<gene>
    <name evidence="6" type="primary">SP6</name>
</gene>
<dbReference type="InterPro" id="IPR023796">
    <property type="entry name" value="Serpin_dom"/>
</dbReference>
<dbReference type="PANTHER" id="PTHR11461:SF278">
    <property type="entry name" value="SERINE PROTEASE INHIBITOR 88EA"/>
    <property type="match status" value="1"/>
</dbReference>
<name>A0A8F2JFI1_PSOOV</name>
<sequence length="514" mass="58816">MIQNTNLNLIFADSFNFQAEFQPMITTMKPFQSILLFLFILFVINFAYLDGQQPDSNDFKVDPNMNLSKILGADELDKCFNDHNYRKNHSAIDRIDDVSRIMLDGAKFFALRLFKTLNLFEPKQNSNGLIFSPASIWSTMILAYLGSEGETEQELSSRLKLNQLSKSQVALAYRSINWWKDLKSTMNNGNNNKAKKPADATMVSNANKIYVDDRIKLNECFQRNFRQEIEQKPFSSRPNECVQEINDWVMQQTKGKINDLIVPGTITPMTKLIMINAIYFKSFWAQKFDRQRTQRQKFYVTNDEQLDVDMMTMDSISVMYGVSDSLGVQAIEIPYSNPDYSLLILLPDPVRTLDSLIQDLSLPKLQELFEQMYDDEVMLMLPRFHAEQEFELAGALFSIGIKKLFDPRYANLALLFNSSSSDNQNQNDANDENQTMKIALDSVVHKSFITVNEDGTEAAAATAMIFARSGRPAFPTEFIANRPFLYMIRDLSTNMILFLGTVRRPKPSSSTTSS</sequence>
<dbReference type="GO" id="GO:0004867">
    <property type="term" value="F:serine-type endopeptidase inhibitor activity"/>
    <property type="evidence" value="ECO:0007669"/>
    <property type="project" value="UniProtKB-KW"/>
</dbReference>
<comment type="similarity">
    <text evidence="3">Belongs to the serpin family.</text>
</comment>
<evidence type="ECO:0000256" key="4">
    <source>
        <dbReference type="SAM" id="Phobius"/>
    </source>
</evidence>
<evidence type="ECO:0000256" key="2">
    <source>
        <dbReference type="ARBA" id="ARBA00022900"/>
    </source>
</evidence>
<evidence type="ECO:0000259" key="5">
    <source>
        <dbReference type="SMART" id="SM00093"/>
    </source>
</evidence>
<dbReference type="SMART" id="SM00093">
    <property type="entry name" value="SERPIN"/>
    <property type="match status" value="1"/>
</dbReference>
<dbReference type="AlphaFoldDB" id="A0A8F2JFI1"/>
<dbReference type="SUPFAM" id="SSF56574">
    <property type="entry name" value="Serpins"/>
    <property type="match status" value="1"/>
</dbReference>
<dbReference type="InterPro" id="IPR042178">
    <property type="entry name" value="Serpin_sf_1"/>
</dbReference>
<dbReference type="InterPro" id="IPR042185">
    <property type="entry name" value="Serpin_sf_2"/>
</dbReference>
<evidence type="ECO:0000256" key="1">
    <source>
        <dbReference type="ARBA" id="ARBA00022690"/>
    </source>
</evidence>
<keyword evidence="4" id="KW-0812">Transmembrane</keyword>
<dbReference type="InterPro" id="IPR036186">
    <property type="entry name" value="Serpin_sf"/>
</dbReference>
<keyword evidence="2" id="KW-0722">Serine protease inhibitor</keyword>
<dbReference type="PANTHER" id="PTHR11461">
    <property type="entry name" value="SERINE PROTEASE INHIBITOR, SERPIN"/>
    <property type="match status" value="1"/>
</dbReference>
<evidence type="ECO:0000313" key="6">
    <source>
        <dbReference type="EMBL" id="QWT72214.1"/>
    </source>
</evidence>
<organism evidence="6">
    <name type="scientific">Psoroptes ovis</name>
    <name type="common">Sheep scab mite</name>
    <dbReference type="NCBI Taxonomy" id="83912"/>
    <lineage>
        <taxon>Eukaryota</taxon>
        <taxon>Metazoa</taxon>
        <taxon>Ecdysozoa</taxon>
        <taxon>Arthropoda</taxon>
        <taxon>Chelicerata</taxon>
        <taxon>Arachnida</taxon>
        <taxon>Acari</taxon>
        <taxon>Acariformes</taxon>
        <taxon>Sarcoptiformes</taxon>
        <taxon>Astigmata</taxon>
        <taxon>Psoroptidia</taxon>
        <taxon>Sarcoptoidea</taxon>
        <taxon>Psoroptidae</taxon>
        <taxon>Psoroptes</taxon>
    </lineage>
</organism>
<accession>A0A8F2JFI1</accession>
<reference evidence="6" key="1">
    <citation type="journal article" date="2021" name="Int. J. Biol. Macromol.">
        <title>Molecular characterization of four novel serpins in Psoroptes ovis var. cuniculi and their implications in the host-parasite interaction.</title>
        <authorList>
            <person name="Zhang C."/>
            <person name="Gu X."/>
            <person name="Chen Y."/>
            <person name="Zhang R."/>
            <person name="Zhou Y."/>
            <person name="Huang C."/>
            <person name="Wang C."/>
            <person name="Xiong L."/>
            <person name="Xie Y."/>
            <person name="Yang G."/>
            <person name="He R."/>
            <person name="Zhou X."/>
            <person name="Yang D."/>
            <person name="Jing B."/>
            <person name="Peng X."/>
            <person name="He Z."/>
        </authorList>
    </citation>
    <scope>NUCLEOTIDE SEQUENCE</scope>
</reference>
<dbReference type="InterPro" id="IPR023795">
    <property type="entry name" value="Serpin_CS"/>
</dbReference>
<proteinExistence type="evidence at transcript level"/>
<dbReference type="GO" id="GO:0005615">
    <property type="term" value="C:extracellular space"/>
    <property type="evidence" value="ECO:0007669"/>
    <property type="project" value="InterPro"/>
</dbReference>
<dbReference type="CDD" id="cd19594">
    <property type="entry name" value="serpin_crustaceans_chelicerates_insects"/>
    <property type="match status" value="1"/>
</dbReference>
<feature type="transmembrane region" description="Helical" evidence="4">
    <location>
        <begin position="31"/>
        <end position="49"/>
    </location>
</feature>